<dbReference type="GeneID" id="108742019"/>
<proteinExistence type="predicted"/>
<evidence type="ECO:0000256" key="1">
    <source>
        <dbReference type="SAM" id="MobiDB-lite"/>
    </source>
</evidence>
<organism evidence="2 3">
    <name type="scientific">Agrilus planipennis</name>
    <name type="common">Emerald ash borer</name>
    <name type="synonym">Agrilus marcopoli</name>
    <dbReference type="NCBI Taxonomy" id="224129"/>
    <lineage>
        <taxon>Eukaryota</taxon>
        <taxon>Metazoa</taxon>
        <taxon>Ecdysozoa</taxon>
        <taxon>Arthropoda</taxon>
        <taxon>Hexapoda</taxon>
        <taxon>Insecta</taxon>
        <taxon>Pterygota</taxon>
        <taxon>Neoptera</taxon>
        <taxon>Endopterygota</taxon>
        <taxon>Coleoptera</taxon>
        <taxon>Polyphaga</taxon>
        <taxon>Elateriformia</taxon>
        <taxon>Buprestoidea</taxon>
        <taxon>Buprestidae</taxon>
        <taxon>Agrilinae</taxon>
        <taxon>Agrilus</taxon>
    </lineage>
</organism>
<keyword evidence="2" id="KW-1185">Reference proteome</keyword>
<dbReference type="AlphaFoldDB" id="A0A1W4XJH5"/>
<dbReference type="KEGG" id="apln:108742019"/>
<dbReference type="RefSeq" id="XP_018332525.1">
    <property type="nucleotide sequence ID" value="XM_018477023.1"/>
</dbReference>
<evidence type="ECO:0000313" key="3">
    <source>
        <dbReference type="RefSeq" id="XP_018332525.1"/>
    </source>
</evidence>
<name>A0A1W4XJH5_AGRPL</name>
<gene>
    <name evidence="3" type="primary">LOC108742019</name>
</gene>
<accession>A0A1W4XJH5</accession>
<protein>
    <submittedName>
        <fullName evidence="3">Uncharacterized protein LOC108742019</fullName>
    </submittedName>
</protein>
<evidence type="ECO:0000313" key="2">
    <source>
        <dbReference type="Proteomes" id="UP000192223"/>
    </source>
</evidence>
<dbReference type="InParanoid" id="A0A1W4XJH5"/>
<sequence>METVSNTSVPAESVNYYRNMSEIEKGKENETTTESISETTSKEIDSDQMIFEDDFKRINKDGKNNKKKDKEVPDITDRVVIDGGTDKNHAIGADGKIVEKW</sequence>
<reference evidence="3" key="1">
    <citation type="submission" date="2025-08" db="UniProtKB">
        <authorList>
            <consortium name="RefSeq"/>
        </authorList>
    </citation>
    <scope>IDENTIFICATION</scope>
    <source>
        <tissue evidence="3">Entire body</tissue>
    </source>
</reference>
<feature type="region of interest" description="Disordered" evidence="1">
    <location>
        <begin position="22"/>
        <end position="43"/>
    </location>
</feature>
<dbReference type="Proteomes" id="UP000192223">
    <property type="component" value="Unplaced"/>
</dbReference>